<proteinExistence type="predicted"/>
<reference evidence="2 3" key="1">
    <citation type="submission" date="2020-08" db="EMBL/GenBank/DDBJ databases">
        <title>Bridging the membrane lipid divide: bacteria of the FCB group superphylum have the potential to synthesize archaeal ether lipids.</title>
        <authorList>
            <person name="Villanueva L."/>
            <person name="Von Meijenfeldt F.A.B."/>
            <person name="Westbye A.B."/>
            <person name="Yadav S."/>
            <person name="Hopmans E.C."/>
            <person name="Dutilh B.E."/>
            <person name="Sinninghe Damste J.S."/>
        </authorList>
    </citation>
    <scope>NUCLEOTIDE SEQUENCE [LARGE SCALE GENOMIC DNA]</scope>
    <source>
        <strain evidence="2">NIOZ-UU30</strain>
    </source>
</reference>
<dbReference type="Pfam" id="PF04986">
    <property type="entry name" value="Y2_Tnp"/>
    <property type="match status" value="1"/>
</dbReference>
<dbReference type="InterPro" id="IPR007069">
    <property type="entry name" value="Transposase_32"/>
</dbReference>
<dbReference type="GO" id="GO:0003677">
    <property type="term" value="F:DNA binding"/>
    <property type="evidence" value="ECO:0007669"/>
    <property type="project" value="InterPro"/>
</dbReference>
<dbReference type="Proteomes" id="UP000603434">
    <property type="component" value="Unassembled WGS sequence"/>
</dbReference>
<gene>
    <name evidence="2" type="ORF">H8E23_13185</name>
</gene>
<sequence length="93" mass="10974">MAKMSMEKLARYIIRAFFSQERMTYHRESVQVEYRSKACPRQRSGNGEQTKVFDALEWIAAMCSHVPDKGEQMVRYYGYYSNASRGRRKKSFG</sequence>
<organism evidence="2 3">
    <name type="scientific">Candidatus Desulfatibia profunda</name>
    <dbReference type="NCBI Taxonomy" id="2841695"/>
    <lineage>
        <taxon>Bacteria</taxon>
        <taxon>Pseudomonadati</taxon>
        <taxon>Thermodesulfobacteriota</taxon>
        <taxon>Desulfobacteria</taxon>
        <taxon>Desulfobacterales</taxon>
        <taxon>Desulfobacterales incertae sedis</taxon>
        <taxon>Candidatus Desulfatibia</taxon>
    </lineage>
</organism>
<accession>A0A8J6NPG2</accession>
<dbReference type="GO" id="GO:0006313">
    <property type="term" value="P:DNA transposition"/>
    <property type="evidence" value="ECO:0007669"/>
    <property type="project" value="InterPro"/>
</dbReference>
<evidence type="ECO:0000259" key="1">
    <source>
        <dbReference type="Pfam" id="PF04986"/>
    </source>
</evidence>
<feature type="domain" description="Transposase IS801/IS1294" evidence="1">
    <location>
        <begin position="4"/>
        <end position="84"/>
    </location>
</feature>
<name>A0A8J6NPG2_9BACT</name>
<dbReference type="EMBL" id="JACNJH010000182">
    <property type="protein sequence ID" value="MBC8362339.1"/>
    <property type="molecule type" value="Genomic_DNA"/>
</dbReference>
<evidence type="ECO:0000313" key="2">
    <source>
        <dbReference type="EMBL" id="MBC8362339.1"/>
    </source>
</evidence>
<dbReference type="AlphaFoldDB" id="A0A8J6NPG2"/>
<dbReference type="GO" id="GO:0004803">
    <property type="term" value="F:transposase activity"/>
    <property type="evidence" value="ECO:0007669"/>
    <property type="project" value="InterPro"/>
</dbReference>
<comment type="caution">
    <text evidence="2">The sequence shown here is derived from an EMBL/GenBank/DDBJ whole genome shotgun (WGS) entry which is preliminary data.</text>
</comment>
<evidence type="ECO:0000313" key="3">
    <source>
        <dbReference type="Proteomes" id="UP000603434"/>
    </source>
</evidence>
<protein>
    <submittedName>
        <fullName evidence="2">Transposase</fullName>
    </submittedName>
</protein>